<proteinExistence type="predicted"/>
<evidence type="ECO:0000259" key="2">
    <source>
        <dbReference type="PROSITE" id="PS51048"/>
    </source>
</evidence>
<accession>A0ABY6KNP0</accession>
<organism evidence="4 5">
    <name type="scientific">Cordylochernes scorpioides</name>
    <dbReference type="NCBI Taxonomy" id="51811"/>
    <lineage>
        <taxon>Eukaryota</taxon>
        <taxon>Metazoa</taxon>
        <taxon>Ecdysozoa</taxon>
        <taxon>Arthropoda</taxon>
        <taxon>Chelicerata</taxon>
        <taxon>Arachnida</taxon>
        <taxon>Pseudoscorpiones</taxon>
        <taxon>Cheliferoidea</taxon>
        <taxon>Chernetidae</taxon>
        <taxon>Cordylochernes</taxon>
    </lineage>
</organism>
<gene>
    <name evidence="4" type="ORF">LAZ67_7003321</name>
</gene>
<dbReference type="Gene3D" id="2.60.40.790">
    <property type="match status" value="1"/>
</dbReference>
<dbReference type="PROSITE" id="PS51048">
    <property type="entry name" value="SGS"/>
    <property type="match status" value="1"/>
</dbReference>
<dbReference type="PANTHER" id="PTHR13164">
    <property type="entry name" value="CALICYLIN BINDING PROTEIN"/>
    <property type="match status" value="1"/>
</dbReference>
<keyword evidence="5" id="KW-1185">Reference proteome</keyword>
<reference evidence="4 5" key="1">
    <citation type="submission" date="2022-01" db="EMBL/GenBank/DDBJ databases">
        <title>A chromosomal length assembly of Cordylochernes scorpioides.</title>
        <authorList>
            <person name="Zeh D."/>
            <person name="Zeh J."/>
        </authorList>
    </citation>
    <scope>NUCLEOTIDE SEQUENCE [LARGE SCALE GENOMIC DNA]</scope>
    <source>
        <strain evidence="4">IN4F17</strain>
        <tissue evidence="4">Whole Body</tissue>
    </source>
</reference>
<sequence length="237" mass="26341">MKLTTCCCTVLPGPSRSEVPPGSGQKAPYPRAAPSRSHTSGGPNPEVSPTCCSCSPSYNLLCQQDSHLCTRGTGHDNYGHGYRECLYAGWDQSEKYVKLYVSLNAVHTLAAEKIRTTYGPKMVSLEVSDLGGKSHVLTINNLSNPILPQDSYHKVKTDMVVIYLKKEKAGVKWDVITELEKKAIEAKDIQTNEEKENPEKTIMSLMKRMYDEGDDDMKRTIAKAWTEAQNKPMDIDP</sequence>
<dbReference type="InterPro" id="IPR007699">
    <property type="entry name" value="SGS_dom"/>
</dbReference>
<dbReference type="PANTHER" id="PTHR13164:SF3">
    <property type="entry name" value="CALCYCLIN-BINDING PROTEIN"/>
    <property type="match status" value="1"/>
</dbReference>
<dbReference type="Proteomes" id="UP001235939">
    <property type="component" value="Chromosome 07"/>
</dbReference>
<dbReference type="InterPro" id="IPR007052">
    <property type="entry name" value="CS_dom"/>
</dbReference>
<dbReference type="InterPro" id="IPR008978">
    <property type="entry name" value="HSP20-like_chaperone"/>
</dbReference>
<feature type="domain" description="SGS" evidence="2">
    <location>
        <begin position="161"/>
        <end position="237"/>
    </location>
</feature>
<evidence type="ECO:0000313" key="5">
    <source>
        <dbReference type="Proteomes" id="UP001235939"/>
    </source>
</evidence>
<name>A0ABY6KNP0_9ARAC</name>
<feature type="domain" description="CS" evidence="3">
    <location>
        <begin position="83"/>
        <end position="177"/>
    </location>
</feature>
<dbReference type="EMBL" id="CP092869">
    <property type="protein sequence ID" value="UYV70491.1"/>
    <property type="molecule type" value="Genomic_DNA"/>
</dbReference>
<dbReference type="PROSITE" id="PS51203">
    <property type="entry name" value="CS"/>
    <property type="match status" value="1"/>
</dbReference>
<evidence type="ECO:0000313" key="4">
    <source>
        <dbReference type="EMBL" id="UYV70491.1"/>
    </source>
</evidence>
<evidence type="ECO:0000256" key="1">
    <source>
        <dbReference type="SAM" id="MobiDB-lite"/>
    </source>
</evidence>
<dbReference type="InterPro" id="IPR052289">
    <property type="entry name" value="Calcyclin-binding_UBL-bridge"/>
</dbReference>
<dbReference type="SUPFAM" id="SSF49764">
    <property type="entry name" value="HSP20-like chaperones"/>
    <property type="match status" value="1"/>
</dbReference>
<dbReference type="InterPro" id="IPR037893">
    <property type="entry name" value="CS_CacyBP"/>
</dbReference>
<feature type="region of interest" description="Disordered" evidence="1">
    <location>
        <begin position="15"/>
        <end position="42"/>
    </location>
</feature>
<dbReference type="Pfam" id="PF04969">
    <property type="entry name" value="CS"/>
    <property type="match status" value="1"/>
</dbReference>
<evidence type="ECO:0000259" key="3">
    <source>
        <dbReference type="PROSITE" id="PS51203"/>
    </source>
</evidence>
<dbReference type="CDD" id="cd06468">
    <property type="entry name" value="p23_CacyBP"/>
    <property type="match status" value="1"/>
</dbReference>
<protein>
    <submittedName>
        <fullName evidence="4">CACYBP</fullName>
    </submittedName>
</protein>